<accession>A0A6M4GS83</accession>
<dbReference type="Proteomes" id="UP000501534">
    <property type="component" value="Chromosome"/>
</dbReference>
<dbReference type="PANTHER" id="PTHR42830">
    <property type="entry name" value="OSMOTICALLY INDUCIBLE FAMILY PROTEIN"/>
    <property type="match status" value="1"/>
</dbReference>
<organism evidence="2 3">
    <name type="scientific">Usitatibacter rugosus</name>
    <dbReference type="NCBI Taxonomy" id="2732067"/>
    <lineage>
        <taxon>Bacteria</taxon>
        <taxon>Pseudomonadati</taxon>
        <taxon>Pseudomonadota</taxon>
        <taxon>Betaproteobacteria</taxon>
        <taxon>Nitrosomonadales</taxon>
        <taxon>Usitatibacteraceae</taxon>
        <taxon>Usitatibacter</taxon>
    </lineage>
</organism>
<sequence length="154" mass="16943">MSEEFEVHVAWPADETAKRPPDTVYSRDSWLSAPGKPEVFGSSPPAFGGDPKGYNPEVLLILSLSQCHMLTFLALAAKNKLSVLHYEDRAIGKLGKNAEGKMQMMEVVLRPQVTVAKGTDRDAADSLHKRAHSLCFMANSVNFPVIHEPGLNER</sequence>
<dbReference type="InterPro" id="IPR015946">
    <property type="entry name" value="KH_dom-like_a/b"/>
</dbReference>
<proteinExistence type="predicted"/>
<dbReference type="EMBL" id="CP053069">
    <property type="protein sequence ID" value="QJR09173.1"/>
    <property type="molecule type" value="Genomic_DNA"/>
</dbReference>
<dbReference type="PANTHER" id="PTHR42830:SF2">
    <property type="entry name" value="OSMC_OHR FAMILY PROTEIN"/>
    <property type="match status" value="1"/>
</dbReference>
<feature type="region of interest" description="Disordered" evidence="1">
    <location>
        <begin position="1"/>
        <end position="23"/>
    </location>
</feature>
<evidence type="ECO:0008006" key="4">
    <source>
        <dbReference type="Google" id="ProtNLM"/>
    </source>
</evidence>
<dbReference type="KEGG" id="uru:DSM104443_00209"/>
<name>A0A6M4GS83_9PROT</name>
<keyword evidence="3" id="KW-1185">Reference proteome</keyword>
<dbReference type="AlphaFoldDB" id="A0A6M4GS83"/>
<dbReference type="InterPro" id="IPR052707">
    <property type="entry name" value="OsmC_Ohr_Peroxiredoxin"/>
</dbReference>
<dbReference type="InterPro" id="IPR036102">
    <property type="entry name" value="OsmC/Ohrsf"/>
</dbReference>
<evidence type="ECO:0000313" key="3">
    <source>
        <dbReference type="Proteomes" id="UP000501534"/>
    </source>
</evidence>
<dbReference type="Pfam" id="PF02566">
    <property type="entry name" value="OsmC"/>
    <property type="match status" value="1"/>
</dbReference>
<evidence type="ECO:0000256" key="1">
    <source>
        <dbReference type="SAM" id="MobiDB-lite"/>
    </source>
</evidence>
<reference evidence="2 3" key="1">
    <citation type="submission" date="2020-04" db="EMBL/GenBank/DDBJ databases">
        <title>Usitatibacter rugosus gen. nov., sp. nov. and Usitatibacter palustris sp. nov., novel members of Usitatibacteraceae fam. nov. within the order Nitrosomonadales isolated from soil.</title>
        <authorList>
            <person name="Huber K.J."/>
            <person name="Neumann-Schaal M."/>
            <person name="Geppert A."/>
            <person name="Luckner M."/>
            <person name="Wanner G."/>
            <person name="Overmann J."/>
        </authorList>
    </citation>
    <scope>NUCLEOTIDE SEQUENCE [LARGE SCALE GENOMIC DNA]</scope>
    <source>
        <strain evidence="2 3">0125_3</strain>
    </source>
</reference>
<dbReference type="Gene3D" id="3.30.300.20">
    <property type="match status" value="1"/>
</dbReference>
<protein>
    <recommendedName>
        <fullName evidence="4">Organic hydroperoxide reductase OsmC/OhrA</fullName>
    </recommendedName>
</protein>
<gene>
    <name evidence="2" type="ORF">DSM104443_00209</name>
</gene>
<dbReference type="RefSeq" id="WP_171088865.1">
    <property type="nucleotide sequence ID" value="NZ_CP053069.1"/>
</dbReference>
<evidence type="ECO:0000313" key="2">
    <source>
        <dbReference type="EMBL" id="QJR09173.1"/>
    </source>
</evidence>
<dbReference type="InterPro" id="IPR003718">
    <property type="entry name" value="OsmC/Ohr_fam"/>
</dbReference>
<dbReference type="SUPFAM" id="SSF82784">
    <property type="entry name" value="OsmC-like"/>
    <property type="match status" value="1"/>
</dbReference>